<dbReference type="AlphaFoldDB" id="A0A2H1V9A3"/>
<sequence>MSSLALGEARGSVRLLLTKNYSGPTPAFRARTPPSLPCHSTRAFNIVQLLNFSTLQPGCGPLIILSGAGAPYRLVQQVKDGTGNGDYV</sequence>
<dbReference type="EMBL" id="ODYU01001363">
    <property type="protein sequence ID" value="SOQ37433.1"/>
    <property type="molecule type" value="Genomic_DNA"/>
</dbReference>
<protein>
    <submittedName>
        <fullName evidence="1">SFRICE_029254</fullName>
    </submittedName>
</protein>
<reference evidence="1" key="1">
    <citation type="submission" date="2016-07" db="EMBL/GenBank/DDBJ databases">
        <authorList>
            <person name="Bretaudeau A."/>
        </authorList>
    </citation>
    <scope>NUCLEOTIDE SEQUENCE</scope>
    <source>
        <strain evidence="1">Rice</strain>
        <tissue evidence="1">Whole body</tissue>
    </source>
</reference>
<organism evidence="1">
    <name type="scientific">Spodoptera frugiperda</name>
    <name type="common">Fall armyworm</name>
    <dbReference type="NCBI Taxonomy" id="7108"/>
    <lineage>
        <taxon>Eukaryota</taxon>
        <taxon>Metazoa</taxon>
        <taxon>Ecdysozoa</taxon>
        <taxon>Arthropoda</taxon>
        <taxon>Hexapoda</taxon>
        <taxon>Insecta</taxon>
        <taxon>Pterygota</taxon>
        <taxon>Neoptera</taxon>
        <taxon>Endopterygota</taxon>
        <taxon>Lepidoptera</taxon>
        <taxon>Glossata</taxon>
        <taxon>Ditrysia</taxon>
        <taxon>Noctuoidea</taxon>
        <taxon>Noctuidae</taxon>
        <taxon>Amphipyrinae</taxon>
        <taxon>Spodoptera</taxon>
    </lineage>
</organism>
<accession>A0A2H1V9A3</accession>
<gene>
    <name evidence="1" type="ORF">SFRICE_029254</name>
</gene>
<proteinExistence type="predicted"/>
<name>A0A2H1V9A3_SPOFR</name>
<evidence type="ECO:0000313" key="1">
    <source>
        <dbReference type="EMBL" id="SOQ37433.1"/>
    </source>
</evidence>